<evidence type="ECO:0000313" key="2">
    <source>
        <dbReference type="Proteomes" id="UP000093592"/>
    </source>
</evidence>
<accession>A0A1A2ZIF5</accession>
<dbReference type="AlphaFoldDB" id="A0A1A2ZIF5"/>
<organism evidence="1 2">
    <name type="scientific">Mycobacterium kyorinense</name>
    <dbReference type="NCBI Taxonomy" id="487514"/>
    <lineage>
        <taxon>Bacteria</taxon>
        <taxon>Bacillati</taxon>
        <taxon>Actinomycetota</taxon>
        <taxon>Actinomycetes</taxon>
        <taxon>Mycobacteriales</taxon>
        <taxon>Mycobacteriaceae</taxon>
        <taxon>Mycobacterium</taxon>
    </lineage>
</organism>
<dbReference type="Proteomes" id="UP000093592">
    <property type="component" value="Unassembled WGS sequence"/>
</dbReference>
<gene>
    <name evidence="1" type="ORF">A5707_17250</name>
</gene>
<sequence length="337" mass="36879">MRRVYLLGAGFSKAVSGEMPSMPELSAGVKSIISAAGGPDIPGVSTPIANDFEQWLSYLVEAPPWLTEAEQSRNKASFWEVSRAVHEVLWVAEMRALTGSDCPPWLQQLVKYWHDESAKVISFNYDMLVELAWLVYASGGTARNLYPAPVTPISTRRAAVLGGRRPSEGLELMKLHGSLSWRYSGPESPPGDTIYDVDIAGGSWDATGILPRNDDAEYLSVDREPMIVPPAAVKSPYYNNRTLQALWRSAAEALADAEELVIMGFSLPQSDQLVRAMLCTNLPDSAGIVPVDYENDVLSRVRDTFGLNDSDPRVVDVFTGLGADAIPRWVSEFANIS</sequence>
<evidence type="ECO:0008006" key="3">
    <source>
        <dbReference type="Google" id="ProtNLM"/>
    </source>
</evidence>
<comment type="caution">
    <text evidence="1">The sequence shown here is derived from an EMBL/GenBank/DDBJ whole genome shotgun (WGS) entry which is preliminary data.</text>
</comment>
<name>A0A1A2ZIF5_9MYCO</name>
<reference evidence="2" key="1">
    <citation type="submission" date="2016-06" db="EMBL/GenBank/DDBJ databases">
        <authorList>
            <person name="Sutton G."/>
            <person name="Brinkac L."/>
            <person name="Sanka R."/>
            <person name="Adams M."/>
            <person name="Lau E."/>
            <person name="Sam S."/>
            <person name="Sreng N."/>
            <person name="Him V."/>
            <person name="Kerleguer A."/>
            <person name="Cheng S."/>
        </authorList>
    </citation>
    <scope>NUCLEOTIDE SEQUENCE [LARGE SCALE GENOMIC DNA]</scope>
    <source>
        <strain evidence="2">E861</strain>
    </source>
</reference>
<evidence type="ECO:0000313" key="1">
    <source>
        <dbReference type="EMBL" id="OBI49262.1"/>
    </source>
</evidence>
<protein>
    <recommendedName>
        <fullName evidence="3">SIR2-like domain-containing protein</fullName>
    </recommendedName>
</protein>
<proteinExistence type="predicted"/>
<dbReference type="OrthoDB" id="9808492at2"/>
<dbReference type="EMBL" id="LZKJ01000066">
    <property type="protein sequence ID" value="OBI49262.1"/>
    <property type="molecule type" value="Genomic_DNA"/>
</dbReference>
<dbReference type="RefSeq" id="WP_065013775.1">
    <property type="nucleotide sequence ID" value="NZ_LZKJ01000066.1"/>
</dbReference>